<reference evidence="1 2" key="1">
    <citation type="journal article" date="2010" name="PLoS ONE">
        <title>The Waddlia genome: a window into chlamydial biology.</title>
        <authorList>
            <person name="Bertelli C."/>
            <person name="Collyn F."/>
            <person name="Croxatto A."/>
            <person name="Ruckert C."/>
            <person name="Polkinghorne A."/>
            <person name="Kebbi-Beghdadi C."/>
            <person name="Goesmann A."/>
            <person name="Vaughan L."/>
            <person name="Greub G."/>
        </authorList>
    </citation>
    <scope>NUCLEOTIDE SEQUENCE [LARGE SCALE GENOMIC DNA]</scope>
    <source>
        <strain evidence="2">ATCC VR-1470 / WSU 86-1044</strain>
    </source>
</reference>
<evidence type="ECO:0000313" key="1">
    <source>
        <dbReference type="EMBL" id="ADI39005.1"/>
    </source>
</evidence>
<dbReference type="HOGENOM" id="CLU_3392022_0_0_0"/>
<dbReference type="AlphaFoldDB" id="D6YSG0"/>
<accession>D6YSG0</accession>
<proteinExistence type="predicted"/>
<organism evidence="1 2">
    <name type="scientific">Waddlia chondrophila (strain ATCC VR-1470 / WSU 86-1044)</name>
    <dbReference type="NCBI Taxonomy" id="716544"/>
    <lineage>
        <taxon>Bacteria</taxon>
        <taxon>Pseudomonadati</taxon>
        <taxon>Chlamydiota</taxon>
        <taxon>Chlamydiia</taxon>
        <taxon>Parachlamydiales</taxon>
        <taxon>Waddliaceae</taxon>
        <taxon>Waddlia</taxon>
    </lineage>
</organism>
<gene>
    <name evidence="1" type="ordered locus">wcw_1660</name>
</gene>
<evidence type="ECO:0000313" key="2">
    <source>
        <dbReference type="Proteomes" id="UP000001505"/>
    </source>
</evidence>
<protein>
    <submittedName>
        <fullName evidence="1">Uncharacterized protein</fullName>
    </submittedName>
</protein>
<name>D6YSG0_WADCW</name>
<sequence length="32" mass="3762">MDYPIIWKTRLGESKNDFLKVKEAARCMFSSP</sequence>
<dbReference type="Proteomes" id="UP000001505">
    <property type="component" value="Chromosome"/>
</dbReference>
<keyword evidence="2" id="KW-1185">Reference proteome</keyword>
<dbReference type="EMBL" id="CP001928">
    <property type="protein sequence ID" value="ADI39005.1"/>
    <property type="molecule type" value="Genomic_DNA"/>
</dbReference>
<dbReference type="KEGG" id="wch:wcw_1660"/>